<comment type="caution">
    <text evidence="3">The sequence shown here is derived from an EMBL/GenBank/DDBJ whole genome shotgun (WGS) entry which is preliminary data.</text>
</comment>
<protein>
    <recommendedName>
        <fullName evidence="2">Response regulatory domain-containing protein</fullName>
    </recommendedName>
</protein>
<dbReference type="eggNOG" id="COG0745">
    <property type="taxonomic scope" value="Bacteria"/>
</dbReference>
<dbReference type="InterPro" id="IPR001789">
    <property type="entry name" value="Sig_transdc_resp-reg_receiver"/>
</dbReference>
<comment type="caution">
    <text evidence="1">Lacks conserved residue(s) required for the propagation of feature annotation.</text>
</comment>
<reference evidence="3 5" key="1">
    <citation type="journal article" date="2014" name="Genome Announc.">
        <title>Draft Genome Sequence of Bacillus alcalophilus AV1934, a Classic Alkaliphile Isolated from Human Feces in 1934.</title>
        <authorList>
            <person name="Attie O."/>
            <person name="Jayaprakash A."/>
            <person name="Shah H."/>
            <person name="Paulsen I.T."/>
            <person name="Morino M."/>
            <person name="Takahashi Y."/>
            <person name="Narumi I."/>
            <person name="Sachidanandam R."/>
            <person name="Satoh K."/>
            <person name="Ito M."/>
            <person name="Krulwich T.A."/>
        </authorList>
    </citation>
    <scope>NUCLEOTIDE SEQUENCE [LARGE SCALE GENOMIC DNA]</scope>
    <source>
        <strain evidence="3 5">AV1934</strain>
    </source>
</reference>
<sequence>MSPSLVAMVETEPAHATLIDYHLKKMGINVQSFESGQAFLHTYTTAPVDVYMISDQLDDLPIELVLQEIETLNEKKTIIIMTTSHLTPYQSDLHDILYIRKPFSLKEFRDCVEPLFLQSNCV</sequence>
<reference evidence="4 6" key="2">
    <citation type="submission" date="2014-01" db="EMBL/GenBank/DDBJ databases">
        <title>Draft genome sequencing of Bacillus alcalophilus CGMCC 1.3604.</title>
        <authorList>
            <person name="Yang J."/>
            <person name="Diao L."/>
            <person name="Yang S."/>
        </authorList>
    </citation>
    <scope>NUCLEOTIDE SEQUENCE [LARGE SCALE GENOMIC DNA]</scope>
    <source>
        <strain evidence="4 6">CGMCC 1.3604</strain>
    </source>
</reference>
<evidence type="ECO:0000313" key="3">
    <source>
        <dbReference type="EMBL" id="KGA97602.1"/>
    </source>
</evidence>
<dbReference type="AlphaFoldDB" id="A0A094YVQ8"/>
<dbReference type="Gene3D" id="3.40.50.2300">
    <property type="match status" value="1"/>
</dbReference>
<dbReference type="InterPro" id="IPR011006">
    <property type="entry name" value="CheY-like_superfamily"/>
</dbReference>
<dbReference type="STRING" id="1218173.BALCAV_0209110"/>
<dbReference type="RefSeq" id="WP_003320472.1">
    <property type="nucleotide sequence ID" value="NZ_ALPT02000025.1"/>
</dbReference>
<dbReference type="SUPFAM" id="SSF52172">
    <property type="entry name" value="CheY-like"/>
    <property type="match status" value="1"/>
</dbReference>
<accession>A0A094YVQ8</accession>
<dbReference type="PROSITE" id="PS50110">
    <property type="entry name" value="RESPONSE_REGULATORY"/>
    <property type="match status" value="1"/>
</dbReference>
<evidence type="ECO:0000313" key="4">
    <source>
        <dbReference type="EMBL" id="THG92187.1"/>
    </source>
</evidence>
<dbReference type="OrthoDB" id="2897546at2"/>
<evidence type="ECO:0000256" key="1">
    <source>
        <dbReference type="PROSITE-ProRule" id="PRU00169"/>
    </source>
</evidence>
<dbReference type="EMBL" id="JALP01000016">
    <property type="protein sequence ID" value="THG92187.1"/>
    <property type="molecule type" value="Genomic_DNA"/>
</dbReference>
<dbReference type="EMBL" id="ALPT02000025">
    <property type="protein sequence ID" value="KGA97602.1"/>
    <property type="molecule type" value="Genomic_DNA"/>
</dbReference>
<evidence type="ECO:0000313" key="5">
    <source>
        <dbReference type="Proteomes" id="UP000002754"/>
    </source>
</evidence>
<evidence type="ECO:0000259" key="2">
    <source>
        <dbReference type="PROSITE" id="PS50110"/>
    </source>
</evidence>
<keyword evidence="5" id="KW-1185">Reference proteome</keyword>
<evidence type="ECO:0000313" key="6">
    <source>
        <dbReference type="Proteomes" id="UP000297014"/>
    </source>
</evidence>
<dbReference type="GO" id="GO:0000160">
    <property type="term" value="P:phosphorelay signal transduction system"/>
    <property type="evidence" value="ECO:0007669"/>
    <property type="project" value="InterPro"/>
</dbReference>
<organism evidence="3 5">
    <name type="scientific">Alkalihalobacillus alcalophilus ATCC 27647 = CGMCC 1.3604</name>
    <dbReference type="NCBI Taxonomy" id="1218173"/>
    <lineage>
        <taxon>Bacteria</taxon>
        <taxon>Bacillati</taxon>
        <taxon>Bacillota</taxon>
        <taxon>Bacilli</taxon>
        <taxon>Bacillales</taxon>
        <taxon>Bacillaceae</taxon>
        <taxon>Alkalihalobacillus</taxon>
    </lineage>
</organism>
<dbReference type="Proteomes" id="UP000002754">
    <property type="component" value="Unassembled WGS sequence"/>
</dbReference>
<gene>
    <name evidence="4" type="ORF">AJ85_16340</name>
    <name evidence="3" type="ORF">BALCAV_0209110</name>
</gene>
<dbReference type="Proteomes" id="UP000297014">
    <property type="component" value="Unassembled WGS sequence"/>
</dbReference>
<feature type="domain" description="Response regulatory" evidence="2">
    <location>
        <begin position="5"/>
        <end position="116"/>
    </location>
</feature>
<proteinExistence type="predicted"/>
<dbReference type="Pfam" id="PF00072">
    <property type="entry name" value="Response_reg"/>
    <property type="match status" value="1"/>
</dbReference>
<name>A0A094YVQ8_ALKAL</name>